<evidence type="ECO:0000313" key="3">
    <source>
        <dbReference type="Proteomes" id="UP000800035"/>
    </source>
</evidence>
<feature type="region of interest" description="Disordered" evidence="1">
    <location>
        <begin position="132"/>
        <end position="211"/>
    </location>
</feature>
<organism evidence="2 3">
    <name type="scientific">Byssothecium circinans</name>
    <dbReference type="NCBI Taxonomy" id="147558"/>
    <lineage>
        <taxon>Eukaryota</taxon>
        <taxon>Fungi</taxon>
        <taxon>Dikarya</taxon>
        <taxon>Ascomycota</taxon>
        <taxon>Pezizomycotina</taxon>
        <taxon>Dothideomycetes</taxon>
        <taxon>Pleosporomycetidae</taxon>
        <taxon>Pleosporales</taxon>
        <taxon>Massarineae</taxon>
        <taxon>Massarinaceae</taxon>
        <taxon>Byssothecium</taxon>
    </lineage>
</organism>
<accession>A0A6A5T9M2</accession>
<dbReference type="EMBL" id="ML977039">
    <property type="protein sequence ID" value="KAF1949271.1"/>
    <property type="molecule type" value="Genomic_DNA"/>
</dbReference>
<keyword evidence="3" id="KW-1185">Reference proteome</keyword>
<dbReference type="OrthoDB" id="5627at2759"/>
<dbReference type="Proteomes" id="UP000800035">
    <property type="component" value="Unassembled WGS sequence"/>
</dbReference>
<proteinExistence type="predicted"/>
<evidence type="ECO:0000256" key="1">
    <source>
        <dbReference type="SAM" id="MobiDB-lite"/>
    </source>
</evidence>
<gene>
    <name evidence="2" type="ORF">CC80DRAFT_555479</name>
</gene>
<feature type="compositionally biased region" description="Basic and acidic residues" evidence="1">
    <location>
        <begin position="294"/>
        <end position="304"/>
    </location>
</feature>
<reference evidence="2" key="1">
    <citation type="journal article" date="2020" name="Stud. Mycol.">
        <title>101 Dothideomycetes genomes: a test case for predicting lifestyles and emergence of pathogens.</title>
        <authorList>
            <person name="Haridas S."/>
            <person name="Albert R."/>
            <person name="Binder M."/>
            <person name="Bloem J."/>
            <person name="Labutti K."/>
            <person name="Salamov A."/>
            <person name="Andreopoulos B."/>
            <person name="Baker S."/>
            <person name="Barry K."/>
            <person name="Bills G."/>
            <person name="Bluhm B."/>
            <person name="Cannon C."/>
            <person name="Castanera R."/>
            <person name="Culley D."/>
            <person name="Daum C."/>
            <person name="Ezra D."/>
            <person name="Gonzalez J."/>
            <person name="Henrissat B."/>
            <person name="Kuo A."/>
            <person name="Liang C."/>
            <person name="Lipzen A."/>
            <person name="Lutzoni F."/>
            <person name="Magnuson J."/>
            <person name="Mondo S."/>
            <person name="Nolan M."/>
            <person name="Ohm R."/>
            <person name="Pangilinan J."/>
            <person name="Park H.-J."/>
            <person name="Ramirez L."/>
            <person name="Alfaro M."/>
            <person name="Sun H."/>
            <person name="Tritt A."/>
            <person name="Yoshinaga Y."/>
            <person name="Zwiers L.-H."/>
            <person name="Turgeon B."/>
            <person name="Goodwin S."/>
            <person name="Spatafora J."/>
            <person name="Crous P."/>
            <person name="Grigoriev I."/>
        </authorList>
    </citation>
    <scope>NUCLEOTIDE SEQUENCE</scope>
    <source>
        <strain evidence="2">CBS 675.92</strain>
    </source>
</reference>
<name>A0A6A5T9M2_9PLEO</name>
<evidence type="ECO:0008006" key="4">
    <source>
        <dbReference type="Google" id="ProtNLM"/>
    </source>
</evidence>
<feature type="region of interest" description="Disordered" evidence="1">
    <location>
        <begin position="40"/>
        <end position="74"/>
    </location>
</feature>
<sequence>MSTKEALRFKRRKTTLAKRLPSASVSESHDVAEYTDALKDVLRNRKRPRPRDEGPKAETAGLQAPVSADRPKQSAYESRFVAQTGEVIHRNDQQMTEYVEARLAEKNHRLYGWPVPKHLEATVAALALENAPTDRSPGADKHSIPQQNGQVSAGQSNRLAAGMGKLEEVDLSIGAASQRTEHTAKARLHRDGKPRRAPKRRNSEDLRRDQMVDDVLREAKLDYFEEDKLADPSAAGEANNDDAMVEKFRMEFLESLETRQQRKPTAATGAKGAKDVPKGPKLGGSRSARAAMRLQEEQAAKSKR</sequence>
<feature type="compositionally biased region" description="Polar residues" evidence="1">
    <location>
        <begin position="144"/>
        <end position="158"/>
    </location>
</feature>
<dbReference type="Pfam" id="PF07052">
    <property type="entry name" value="Hep_59"/>
    <property type="match status" value="1"/>
</dbReference>
<feature type="compositionally biased region" description="Basic residues" evidence="1">
    <location>
        <begin position="185"/>
        <end position="200"/>
    </location>
</feature>
<feature type="region of interest" description="Disordered" evidence="1">
    <location>
        <begin position="257"/>
        <end position="304"/>
    </location>
</feature>
<feature type="compositionally biased region" description="Basic and acidic residues" evidence="1">
    <location>
        <begin position="201"/>
        <end position="211"/>
    </location>
</feature>
<dbReference type="InterPro" id="IPR010756">
    <property type="entry name" value="Tls1-like"/>
</dbReference>
<protein>
    <recommendedName>
        <fullName evidence="4">Hepatocellular carcinoma-associated antigen 59-domain-containing protein</fullName>
    </recommendedName>
</protein>
<evidence type="ECO:0000313" key="2">
    <source>
        <dbReference type="EMBL" id="KAF1949271.1"/>
    </source>
</evidence>
<dbReference type="AlphaFoldDB" id="A0A6A5T9M2"/>